<dbReference type="InterPro" id="IPR036513">
    <property type="entry name" value="STAS_dom_sf"/>
</dbReference>
<evidence type="ECO:0000313" key="4">
    <source>
        <dbReference type="EMBL" id="WNM59612.1"/>
    </source>
</evidence>
<reference evidence="4 5" key="1">
    <citation type="submission" date="2023-01" db="EMBL/GenBank/DDBJ databases">
        <title>Cultivation and genomic characterization of new, ubiquitous marine nitrite-oxidizing bacteria from the Nitrospirales.</title>
        <authorList>
            <person name="Mueller A.J."/>
            <person name="Daebeler A."/>
            <person name="Herbold C.W."/>
            <person name="Kirkegaard R.H."/>
            <person name="Daims H."/>
        </authorList>
    </citation>
    <scope>NUCLEOTIDE SEQUENCE [LARGE SCALE GENOMIC DNA]</scope>
    <source>
        <strain evidence="4 5">VA</strain>
    </source>
</reference>
<dbReference type="Gene3D" id="3.30.750.24">
    <property type="entry name" value="STAS domain"/>
    <property type="match status" value="1"/>
</dbReference>
<dbReference type="RefSeq" id="WP_312646393.1">
    <property type="nucleotide sequence ID" value="NZ_CP116967.1"/>
</dbReference>
<dbReference type="PANTHER" id="PTHR33495">
    <property type="entry name" value="ANTI-SIGMA FACTOR ANTAGONIST TM_1081-RELATED-RELATED"/>
    <property type="match status" value="1"/>
</dbReference>
<name>A0AA96GE52_9BACT</name>
<dbReference type="InterPro" id="IPR003658">
    <property type="entry name" value="Anti-sigma_ant"/>
</dbReference>
<dbReference type="InterPro" id="IPR002645">
    <property type="entry name" value="STAS_dom"/>
</dbReference>
<dbReference type="EMBL" id="CP116967">
    <property type="protein sequence ID" value="WNM59612.1"/>
    <property type="molecule type" value="Genomic_DNA"/>
</dbReference>
<dbReference type="Proteomes" id="UP001302719">
    <property type="component" value="Chromosome"/>
</dbReference>
<protein>
    <recommendedName>
        <fullName evidence="2">Anti-sigma factor antagonist</fullName>
    </recommendedName>
</protein>
<dbReference type="KEGG" id="nall:PP769_07620"/>
<evidence type="ECO:0000313" key="5">
    <source>
        <dbReference type="Proteomes" id="UP001302719"/>
    </source>
</evidence>
<proteinExistence type="inferred from homology"/>
<comment type="similarity">
    <text evidence="1 2">Belongs to the anti-sigma-factor antagonist family.</text>
</comment>
<dbReference type="NCBIfam" id="TIGR00377">
    <property type="entry name" value="ant_ant_sig"/>
    <property type="match status" value="1"/>
</dbReference>
<dbReference type="SUPFAM" id="SSF52091">
    <property type="entry name" value="SpoIIaa-like"/>
    <property type="match status" value="1"/>
</dbReference>
<evidence type="ECO:0000256" key="2">
    <source>
        <dbReference type="RuleBase" id="RU003749"/>
    </source>
</evidence>
<dbReference type="PANTHER" id="PTHR33495:SF2">
    <property type="entry name" value="ANTI-SIGMA FACTOR ANTAGONIST TM_1081-RELATED"/>
    <property type="match status" value="1"/>
</dbReference>
<feature type="domain" description="STAS" evidence="3">
    <location>
        <begin position="14"/>
        <end position="111"/>
    </location>
</feature>
<dbReference type="CDD" id="cd07043">
    <property type="entry name" value="STAS_anti-anti-sigma_factors"/>
    <property type="match status" value="1"/>
</dbReference>
<dbReference type="Pfam" id="PF01740">
    <property type="entry name" value="STAS"/>
    <property type="match status" value="1"/>
</dbReference>
<accession>A0AA96GE52</accession>
<gene>
    <name evidence="4" type="ORF">PP769_07620</name>
</gene>
<dbReference type="PROSITE" id="PS50801">
    <property type="entry name" value="STAS"/>
    <property type="match status" value="1"/>
</dbReference>
<sequence>MLAVREHCQHNTKILDLSGSFDASSKVGLEVAILGAKEMGCQHIILNFSEITWIDSMGLGQLFLWYHKMRPNHVHLSIVSPQPTVKDLLESTHLSEIVPIYQSEKEAVEAQPQTPYV</sequence>
<keyword evidence="5" id="KW-1185">Reference proteome</keyword>
<dbReference type="AlphaFoldDB" id="A0AA96GE52"/>
<evidence type="ECO:0000259" key="3">
    <source>
        <dbReference type="PROSITE" id="PS50801"/>
    </source>
</evidence>
<evidence type="ECO:0000256" key="1">
    <source>
        <dbReference type="ARBA" id="ARBA00009013"/>
    </source>
</evidence>
<organism evidence="4 5">
    <name type="scientific">Candidatus Nitrospira allomarina</name>
    <dbReference type="NCBI Taxonomy" id="3020900"/>
    <lineage>
        <taxon>Bacteria</taxon>
        <taxon>Pseudomonadati</taxon>
        <taxon>Nitrospirota</taxon>
        <taxon>Nitrospiria</taxon>
        <taxon>Nitrospirales</taxon>
        <taxon>Nitrospiraceae</taxon>
        <taxon>Nitrospira</taxon>
    </lineage>
</organism>
<dbReference type="GO" id="GO:0043856">
    <property type="term" value="F:anti-sigma factor antagonist activity"/>
    <property type="evidence" value="ECO:0007669"/>
    <property type="project" value="InterPro"/>
</dbReference>